<gene>
    <name evidence="1" type="ORF">NDM98_13565</name>
</gene>
<organism evidence="1 2">
    <name type="scientific">Alkalicoccobacillus plakortidis</name>
    <dbReference type="NCBI Taxonomy" id="444060"/>
    <lineage>
        <taxon>Bacteria</taxon>
        <taxon>Bacillati</taxon>
        <taxon>Bacillota</taxon>
        <taxon>Bacilli</taxon>
        <taxon>Bacillales</taxon>
        <taxon>Bacillaceae</taxon>
        <taxon>Alkalicoccobacillus</taxon>
    </lineage>
</organism>
<evidence type="ECO:0000313" key="1">
    <source>
        <dbReference type="EMBL" id="MCM2676414.1"/>
    </source>
</evidence>
<reference evidence="1" key="1">
    <citation type="submission" date="2022-06" db="EMBL/GenBank/DDBJ databases">
        <title>Alkalicoccobacillus porphyridii sp. nov., isolated from a marine red alga, Porphyridium purpureum and reclassification of Shouchella plakortidis and Shouchella gibsonii as Alkalicoccobacillus plakortidis comb. nov. and Alkalicoccobacillus gibsonii comb. nov.</title>
        <authorList>
            <person name="Kim K.H."/>
            <person name="Lee J.K."/>
            <person name="Han D.M."/>
            <person name="Baek J.H."/>
            <person name="Jeon C.O."/>
        </authorList>
    </citation>
    <scope>NUCLEOTIDE SEQUENCE</scope>
    <source>
        <strain evidence="1">DSM 19153</strain>
    </source>
</reference>
<keyword evidence="2" id="KW-1185">Reference proteome</keyword>
<dbReference type="Proteomes" id="UP001203665">
    <property type="component" value="Unassembled WGS sequence"/>
</dbReference>
<dbReference type="RefSeq" id="WP_251608523.1">
    <property type="nucleotide sequence ID" value="NZ_JAMQJY010000001.1"/>
</dbReference>
<proteinExistence type="predicted"/>
<evidence type="ECO:0000313" key="2">
    <source>
        <dbReference type="Proteomes" id="UP001203665"/>
    </source>
</evidence>
<comment type="caution">
    <text evidence="1">The sequence shown here is derived from an EMBL/GenBank/DDBJ whole genome shotgun (WGS) entry which is preliminary data.</text>
</comment>
<name>A0ABT0XKI5_9BACI</name>
<sequence>MKDNKSLYFDIWRKREFRALLRVYTQTANQFKTQEEMILGFGKMLDRYVEGGHQKYIGTKKQWSSAYTLGRELGVFRSKIGESYELSRIAKSFLESKILGSEYLLLYLLNLNQLIGGKLVHPFYEVLMVVKQNGGQITKNNVKNIPQFRLSQIKQDNQRQIVNVFFHRMVEAQVIEATSEKDTYRITSRYSLDQLIKNCYIINKLPEENERMQHEEYVDMLSTLNPLVPTYK</sequence>
<accession>A0ABT0XKI5</accession>
<dbReference type="EMBL" id="JAMQJY010000001">
    <property type="protein sequence ID" value="MCM2676414.1"/>
    <property type="molecule type" value="Genomic_DNA"/>
</dbReference>
<protein>
    <submittedName>
        <fullName evidence="1">Uncharacterized protein</fullName>
    </submittedName>
</protein>